<dbReference type="RefSeq" id="WP_119113641.1">
    <property type="nucleotide sequence ID" value="NZ_CBCSEO010000005.1"/>
</dbReference>
<keyword evidence="1" id="KW-1133">Transmembrane helix</keyword>
<feature type="transmembrane region" description="Helical" evidence="1">
    <location>
        <begin position="13"/>
        <end position="35"/>
    </location>
</feature>
<comment type="caution">
    <text evidence="2">The sequence shown here is derived from an EMBL/GenBank/DDBJ whole genome shotgun (WGS) entry which is preliminary data.</text>
</comment>
<gene>
    <name evidence="2" type="ORF">D1970_14795</name>
</gene>
<dbReference type="EMBL" id="QWVT01000024">
    <property type="protein sequence ID" value="RID83866.1"/>
    <property type="molecule type" value="Genomic_DNA"/>
</dbReference>
<accession>A0A398B835</accession>
<dbReference type="AlphaFoldDB" id="A0A398B835"/>
<protein>
    <submittedName>
        <fullName evidence="2">Type II secretion system protein</fullName>
    </submittedName>
</protein>
<dbReference type="Proteomes" id="UP000265816">
    <property type="component" value="Unassembled WGS sequence"/>
</dbReference>
<evidence type="ECO:0000313" key="3">
    <source>
        <dbReference type="Proteomes" id="UP000265816"/>
    </source>
</evidence>
<evidence type="ECO:0000256" key="1">
    <source>
        <dbReference type="SAM" id="Phobius"/>
    </source>
</evidence>
<name>A0A398B835_9BACI</name>
<keyword evidence="3" id="KW-1185">Reference proteome</keyword>
<sequence length="101" mass="11420">MLSKRNGFFLAELLLSISAWLIAAAFLLPLAMFLVGEGEQLRQEGEALRIVYDELSRQKVSMNGTVYHISMLQGIDGKNGEVCVRFDGYRKKECSICRFVE</sequence>
<proteinExistence type="predicted"/>
<evidence type="ECO:0000313" key="2">
    <source>
        <dbReference type="EMBL" id="RID83866.1"/>
    </source>
</evidence>
<organism evidence="2 3">
    <name type="scientific">Mesobacillus zeae</name>
    <dbReference type="NCBI Taxonomy" id="1917180"/>
    <lineage>
        <taxon>Bacteria</taxon>
        <taxon>Bacillati</taxon>
        <taxon>Bacillota</taxon>
        <taxon>Bacilli</taxon>
        <taxon>Bacillales</taxon>
        <taxon>Bacillaceae</taxon>
        <taxon>Mesobacillus</taxon>
    </lineage>
</organism>
<keyword evidence="1" id="KW-0812">Transmembrane</keyword>
<keyword evidence="1" id="KW-0472">Membrane</keyword>
<reference evidence="2 3" key="1">
    <citation type="submission" date="2018-08" db="EMBL/GenBank/DDBJ databases">
        <title>Bacillus jemisoniae sp. nov., Bacillus chryseoplanitiae sp. nov., Bacillus resnikiae sp. nov., and Bacillus frankliniae sp. nov., isolated from Viking spacecraft and associated surfaces.</title>
        <authorList>
            <person name="Seuylemezian A."/>
            <person name="Vaishampayan P."/>
        </authorList>
    </citation>
    <scope>NUCLEOTIDE SEQUENCE [LARGE SCALE GENOMIC DNA]</scope>
    <source>
        <strain evidence="2 3">JJ-247</strain>
    </source>
</reference>